<sequence>MINEVVKLNSPQMVSAINQPKNQVNIEGRGTGKSFKIGWEMNDIVRQMPRSITAITGRTYGQVYTRTLPSSLKLLAKLGYEKDKDYKITGKPPKGWLSPHEPVTKFDNFISFSNGTGFLMLSQEREGSSRGPNLDREIVDEALTLNKERYDEEVSPANRGNEEYFGKLTSDPVPMHHGFRYVSSMPYSQDQRWLLDFGKYYEQEAGILLFDIWNRVVKMQLQLIEAKLNEDIRLFKEIWNEIVRLKRQIVPFVSKDGLLFTLANAFDNLENLGLSYITREYKKQSLLTFMIEILNWVIDKVEDCYYHLDPQKHIYYDAYNDDYIRGVAEDSNWDAETLETPDSRFDLDCDPGKPLEVVFDWGAKINLMSVGQERNFNFATKIIEPVDCFINEFFNKPDETPRVMIEELVDQFCNYYRYHATRQVDFYRDKYGDHRQPNARNSQSYNAQAIERFDYNGWTVVPKSHRGMEPPQHEKYLLWMNMLKGNDPRFPKPIFNGKNCKFTLISMNNTKLIEKNGKFDKDKSSERSKKILPEEATHFGDAADKRMWTKYSGTLHNYTSTFVNPRL</sequence>
<organism evidence="1 2">
    <name type="scientific">Draconibacterium aestuarii</name>
    <dbReference type="NCBI Taxonomy" id="2998507"/>
    <lineage>
        <taxon>Bacteria</taxon>
        <taxon>Pseudomonadati</taxon>
        <taxon>Bacteroidota</taxon>
        <taxon>Bacteroidia</taxon>
        <taxon>Marinilabiliales</taxon>
        <taxon>Prolixibacteraceae</taxon>
        <taxon>Draconibacterium</taxon>
    </lineage>
</organism>
<evidence type="ECO:0000313" key="2">
    <source>
        <dbReference type="Proteomes" id="UP001145087"/>
    </source>
</evidence>
<dbReference type="AlphaFoldDB" id="A0A9X3F488"/>
<reference evidence="1" key="1">
    <citation type="submission" date="2022-11" db="EMBL/GenBank/DDBJ databases">
        <title>Marilongibacter aestuarii gen. nov., sp. nov., isolated from tidal flat sediment.</title>
        <authorList>
            <person name="Jiayan W."/>
        </authorList>
    </citation>
    <scope>NUCLEOTIDE SEQUENCE</scope>
    <source>
        <strain evidence="1">Z1-6</strain>
    </source>
</reference>
<dbReference type="RefSeq" id="WP_343332502.1">
    <property type="nucleotide sequence ID" value="NZ_JAPOHD010000013.1"/>
</dbReference>
<keyword evidence="2" id="KW-1185">Reference proteome</keyword>
<evidence type="ECO:0000313" key="1">
    <source>
        <dbReference type="EMBL" id="MCY1720168.1"/>
    </source>
</evidence>
<protein>
    <submittedName>
        <fullName evidence="1">Uncharacterized protein</fullName>
    </submittedName>
</protein>
<comment type="caution">
    <text evidence="1">The sequence shown here is derived from an EMBL/GenBank/DDBJ whole genome shotgun (WGS) entry which is preliminary data.</text>
</comment>
<gene>
    <name evidence="1" type="ORF">OU798_07430</name>
</gene>
<dbReference type="Proteomes" id="UP001145087">
    <property type="component" value="Unassembled WGS sequence"/>
</dbReference>
<proteinExistence type="predicted"/>
<dbReference type="EMBL" id="JAPOHD010000013">
    <property type="protein sequence ID" value="MCY1720168.1"/>
    <property type="molecule type" value="Genomic_DNA"/>
</dbReference>
<name>A0A9X3F488_9BACT</name>
<accession>A0A9X3F488</accession>